<dbReference type="Pfam" id="PF07398">
    <property type="entry name" value="MDMPI_C"/>
    <property type="match status" value="1"/>
</dbReference>
<name>A0A1H3QKI2_9ACTN</name>
<dbReference type="InterPro" id="IPR010872">
    <property type="entry name" value="MDMPI_C-term_domain"/>
</dbReference>
<dbReference type="Proteomes" id="UP000199632">
    <property type="component" value="Unassembled WGS sequence"/>
</dbReference>
<dbReference type="InterPro" id="IPR024344">
    <property type="entry name" value="MDMPI_metal-binding"/>
</dbReference>
<dbReference type="PANTHER" id="PTHR40758:SF1">
    <property type="entry name" value="CONSERVED PROTEIN"/>
    <property type="match status" value="1"/>
</dbReference>
<dbReference type="RefSeq" id="WP_090791634.1">
    <property type="nucleotide sequence ID" value="NZ_BOND01000009.1"/>
</dbReference>
<keyword evidence="4" id="KW-1185">Reference proteome</keyword>
<feature type="domain" description="MDMPI C-terminal" evidence="1">
    <location>
        <begin position="150"/>
        <end position="247"/>
    </location>
</feature>
<evidence type="ECO:0000313" key="4">
    <source>
        <dbReference type="Proteomes" id="UP000199632"/>
    </source>
</evidence>
<dbReference type="GO" id="GO:0005886">
    <property type="term" value="C:plasma membrane"/>
    <property type="evidence" value="ECO:0007669"/>
    <property type="project" value="TreeGrafter"/>
</dbReference>
<dbReference type="Pfam" id="PF11716">
    <property type="entry name" value="MDMPI_N"/>
    <property type="match status" value="1"/>
</dbReference>
<dbReference type="PANTHER" id="PTHR40758">
    <property type="entry name" value="CONSERVED PROTEIN"/>
    <property type="match status" value="1"/>
</dbReference>
<dbReference type="EMBL" id="FNQB01000002">
    <property type="protein sequence ID" value="SDZ13611.1"/>
    <property type="molecule type" value="Genomic_DNA"/>
</dbReference>
<accession>A0A1H3QKI2</accession>
<dbReference type="InterPro" id="IPR034660">
    <property type="entry name" value="DinB/YfiT-like"/>
</dbReference>
<proteinExistence type="predicted"/>
<gene>
    <name evidence="3" type="ORF">SAMN05421684_2930</name>
</gene>
<dbReference type="SUPFAM" id="SSF109854">
    <property type="entry name" value="DinB/YfiT-like putative metalloenzymes"/>
    <property type="match status" value="1"/>
</dbReference>
<organism evidence="3 4">
    <name type="scientific">Asanoa ishikariensis</name>
    <dbReference type="NCBI Taxonomy" id="137265"/>
    <lineage>
        <taxon>Bacteria</taxon>
        <taxon>Bacillati</taxon>
        <taxon>Actinomycetota</taxon>
        <taxon>Actinomycetes</taxon>
        <taxon>Micromonosporales</taxon>
        <taxon>Micromonosporaceae</taxon>
        <taxon>Asanoa</taxon>
    </lineage>
</organism>
<evidence type="ECO:0000259" key="1">
    <source>
        <dbReference type="Pfam" id="PF07398"/>
    </source>
</evidence>
<dbReference type="OrthoDB" id="3671213at2"/>
<feature type="domain" description="Mycothiol-dependent maleylpyruvate isomerase metal-binding" evidence="2">
    <location>
        <begin position="15"/>
        <end position="137"/>
    </location>
</feature>
<sequence length="253" mass="27567">MTRLHGTKDFWLGGLRAEAAAFGAAVSQAPPDAPVPSCPDWTVTDLVHHLGSCYEWVTGLVERGGTERPDRREHPVDVPAGDATLAWWQMRYDTLISTLDATDPEAPLWNWAPQSKKAGFWNRRMAHETAVHRWDAQMAMAASEPIEAKLAADGISEALDTWLPAGRRKSGDRPHGVVQLFAADADQEWLVRLRGEGVALLDTDTILDTDEPPARVQAEGTASDLLLAIYGRVGFDVLVVSGDPTLLTALRTG</sequence>
<dbReference type="AlphaFoldDB" id="A0A1H3QKI2"/>
<dbReference type="GO" id="GO:0046872">
    <property type="term" value="F:metal ion binding"/>
    <property type="evidence" value="ECO:0007669"/>
    <property type="project" value="InterPro"/>
</dbReference>
<evidence type="ECO:0000313" key="3">
    <source>
        <dbReference type="EMBL" id="SDZ13611.1"/>
    </source>
</evidence>
<dbReference type="InterPro" id="IPR017517">
    <property type="entry name" value="Maleyloyr_isom"/>
</dbReference>
<dbReference type="NCBIfam" id="TIGR03083">
    <property type="entry name" value="maleylpyruvate isomerase family mycothiol-dependent enzyme"/>
    <property type="match status" value="1"/>
</dbReference>
<reference evidence="4" key="1">
    <citation type="submission" date="2016-10" db="EMBL/GenBank/DDBJ databases">
        <authorList>
            <person name="Varghese N."/>
            <person name="Submissions S."/>
        </authorList>
    </citation>
    <scope>NUCLEOTIDE SEQUENCE [LARGE SCALE GENOMIC DNA]</scope>
    <source>
        <strain evidence="4">DSM 44718</strain>
    </source>
</reference>
<evidence type="ECO:0000259" key="2">
    <source>
        <dbReference type="Pfam" id="PF11716"/>
    </source>
</evidence>
<dbReference type="STRING" id="137265.SAMN05421684_2930"/>
<protein>
    <submittedName>
        <fullName evidence="3">TIGR03083 family protein</fullName>
    </submittedName>
</protein>